<comment type="similarity">
    <text evidence="2">Belongs to the CSC1 (TC 1.A.17) family.</text>
</comment>
<dbReference type="GO" id="GO:0005227">
    <property type="term" value="F:calcium-activated cation channel activity"/>
    <property type="evidence" value="ECO:0007669"/>
    <property type="project" value="InterPro"/>
</dbReference>
<evidence type="ECO:0000256" key="1">
    <source>
        <dbReference type="ARBA" id="ARBA00004127"/>
    </source>
</evidence>
<dbReference type="GeneID" id="102527426"/>
<organism evidence="14">
    <name type="scientific">Vicugna pacos</name>
    <name type="common">Alpaca</name>
    <name type="synonym">Lama pacos</name>
    <dbReference type="NCBI Taxonomy" id="30538"/>
    <lineage>
        <taxon>Eukaryota</taxon>
        <taxon>Metazoa</taxon>
        <taxon>Chordata</taxon>
        <taxon>Craniata</taxon>
        <taxon>Vertebrata</taxon>
        <taxon>Euteleostomi</taxon>
        <taxon>Mammalia</taxon>
        <taxon>Eutheria</taxon>
        <taxon>Laurasiatheria</taxon>
        <taxon>Artiodactyla</taxon>
        <taxon>Tylopoda</taxon>
        <taxon>Camelidae</taxon>
        <taxon>Vicugna</taxon>
    </lineage>
</organism>
<dbReference type="CTD" id="9725"/>
<feature type="transmembrane region" description="Helical" evidence="9">
    <location>
        <begin position="418"/>
        <end position="441"/>
    </location>
</feature>
<evidence type="ECO:0000313" key="13">
    <source>
        <dbReference type="Proteomes" id="UP001652581"/>
    </source>
</evidence>
<dbReference type="RefSeq" id="XP_015090303.1">
    <property type="nucleotide sequence ID" value="XM_015234817.2"/>
</dbReference>
<evidence type="ECO:0000256" key="6">
    <source>
        <dbReference type="ARBA" id="ARBA00023136"/>
    </source>
</evidence>
<dbReference type="GO" id="GO:0003676">
    <property type="term" value="F:nucleic acid binding"/>
    <property type="evidence" value="ECO:0007669"/>
    <property type="project" value="InterPro"/>
</dbReference>
<dbReference type="InterPro" id="IPR012677">
    <property type="entry name" value="Nucleotide-bd_a/b_plait_sf"/>
</dbReference>
<gene>
    <name evidence="14" type="primary">TMEM63A</name>
</gene>
<evidence type="ECO:0000256" key="2">
    <source>
        <dbReference type="ARBA" id="ARBA00007779"/>
    </source>
</evidence>
<dbReference type="Proteomes" id="UP001652581">
    <property type="component" value="Chromosome 23"/>
</dbReference>
<dbReference type="KEGG" id="vpc:102527426"/>
<dbReference type="AlphaFoldDB" id="A0A6J0ACE6"/>
<evidence type="ECO:0000256" key="9">
    <source>
        <dbReference type="SAM" id="Phobius"/>
    </source>
</evidence>
<sequence length="804" mass="92077">MTNSPFLELWQSREVSIREQLGIGDQPNDSYCYNSAKNSTVLQGVTFGGIPTVLLIDVSFFLFLILVFSIIRRRFWDYGRIALVSEAGSESRFQRLSSSSSGQQDFESELGCCPWLTAIFRLHDDHILEWCGEDAIHYLSFQRHIIFLLTVVSLLSLCVILPVNLSGNLLDKDPYSFGRTTIANLQTDNDLLWLHTIFAIIYLILTVVFMRHHTQSIKYKEESLVRRTLFITGLPRNAKKETVESHFRDAYPTCEVVEVQLCYNVAKLIYLCQERKKTEKSLTYYTNLQVKTGQRTLINPKPCGQYCCCEVQGCEWEDAISYYTCMKDRLMERITEEECRVQDQPLGMAFVTFQEKSMATYILKDFNAWKCQGLHCKGEPQPSSHSRELCISKWTVTFAAYPEDICWKNLSIQGLRWWFQWLGINFTLSVGLFFLTTPSIILSTMDKFNVTKPIHALNDPIISQFFPTLLLWSFSALLPTIVYYSTLLESHWTKSGENRIMMTKVYIFLIFMVLILPSLGLTSLDFFFRWLFDKTFSEASIRLECVFLPDQGAFFVNYVIASAFIGNGMELLRLPGLILYTFRMIMAKTAADRRNVKQNQAFEYEFGAMYAWMLCIFTVIMAYSITCPIIVPFGLIYILLKHMVDRHNLYFVYLPAKLEKRIHFAAVNQALAAPILCLFWLYFFSFLRLGLKAPLTLFTFLVVLLTILVCLAYTCFGCFKHLSPLNYKTEESASDKGSEAAAHMPPPFTPYVPRILNSLSSERTALSPQQQQTYGAIHNISGTVPGKNAVQSPADSVAGAHQEA</sequence>
<dbReference type="PANTHER" id="PTHR13018:SF24">
    <property type="entry name" value="CSC1-LIKE PROTEIN 1"/>
    <property type="match status" value="1"/>
</dbReference>
<dbReference type="InterPro" id="IPR003864">
    <property type="entry name" value="CSC1/OSCA1-like_7TM"/>
</dbReference>
<feature type="domain" description="CSC1/OSCA1-like N-terminal transmembrane" evidence="11">
    <location>
        <begin position="53"/>
        <end position="210"/>
    </location>
</feature>
<keyword evidence="5 9" id="KW-1133">Transmembrane helix</keyword>
<evidence type="ECO:0000256" key="3">
    <source>
        <dbReference type="ARBA" id="ARBA00022448"/>
    </source>
</evidence>
<proteinExistence type="inferred from homology"/>
<dbReference type="Gene3D" id="3.30.70.330">
    <property type="match status" value="1"/>
</dbReference>
<dbReference type="PANTHER" id="PTHR13018">
    <property type="entry name" value="PROBABLE MEMBRANE PROTEIN DUF221-RELATED"/>
    <property type="match status" value="1"/>
</dbReference>
<dbReference type="InterPro" id="IPR045122">
    <property type="entry name" value="Csc1-like"/>
</dbReference>
<evidence type="ECO:0000256" key="5">
    <source>
        <dbReference type="ARBA" id="ARBA00022989"/>
    </source>
</evidence>
<dbReference type="Pfam" id="PF14703">
    <property type="entry name" value="PHM7_cyt"/>
    <property type="match status" value="1"/>
</dbReference>
<comment type="catalytic activity">
    <reaction evidence="7">
        <text>Ca(2+)(in) = Ca(2+)(out)</text>
        <dbReference type="Rhea" id="RHEA:29671"/>
        <dbReference type="ChEBI" id="CHEBI:29108"/>
    </reaction>
</comment>
<feature type="transmembrane region" description="Helical" evidence="9">
    <location>
        <begin position="461"/>
        <end position="484"/>
    </location>
</feature>
<evidence type="ECO:0000259" key="11">
    <source>
        <dbReference type="Pfam" id="PF13967"/>
    </source>
</evidence>
<dbReference type="Pfam" id="PF02714">
    <property type="entry name" value="RSN1_7TM"/>
    <property type="match status" value="1"/>
</dbReference>
<accession>A0A6J0ACE6</accession>
<feature type="transmembrane region" description="Helical" evidence="9">
    <location>
        <begin position="661"/>
        <end position="683"/>
    </location>
</feature>
<name>A0A6J0ACE6_VICPA</name>
<feature type="transmembrane region" description="Helical" evidence="9">
    <location>
        <begin position="695"/>
        <end position="719"/>
    </location>
</feature>
<dbReference type="OrthoDB" id="1689567at2759"/>
<keyword evidence="4 9" id="KW-0812">Transmembrane</keyword>
<keyword evidence="3" id="KW-0813">Transport</keyword>
<protein>
    <submittedName>
        <fullName evidence="14">CSC1-like protein 1</fullName>
    </submittedName>
</protein>
<keyword evidence="6 9" id="KW-0472">Membrane</keyword>
<dbReference type="InterPro" id="IPR032880">
    <property type="entry name" value="CSC1/OSCA1-like_N"/>
</dbReference>
<reference evidence="14" key="1">
    <citation type="submission" date="2022-04" db="UniProtKB">
        <authorList>
            <consortium name="RefSeq"/>
        </authorList>
    </citation>
    <scope>IDENTIFICATION</scope>
    <source>
        <tissue evidence="14">Blood</tissue>
    </source>
</reference>
<feature type="domain" description="CSC1/OSCA1-like cytosolic" evidence="12">
    <location>
        <begin position="227"/>
        <end position="409"/>
    </location>
</feature>
<feature type="transmembrane region" description="Helical" evidence="9">
    <location>
        <begin position="191"/>
        <end position="210"/>
    </location>
</feature>
<evidence type="ECO:0000259" key="10">
    <source>
        <dbReference type="Pfam" id="PF02714"/>
    </source>
</evidence>
<dbReference type="InterPro" id="IPR027815">
    <property type="entry name" value="CSC1/OSCA1-like_cyt"/>
</dbReference>
<evidence type="ECO:0000256" key="4">
    <source>
        <dbReference type="ARBA" id="ARBA00022692"/>
    </source>
</evidence>
<feature type="transmembrane region" description="Helical" evidence="9">
    <location>
        <begin position="505"/>
        <end position="528"/>
    </location>
</feature>
<dbReference type="InterPro" id="IPR035979">
    <property type="entry name" value="RBD_domain_sf"/>
</dbReference>
<feature type="domain" description="CSC1/OSCA1-like 7TM region" evidence="10">
    <location>
        <begin position="421"/>
        <end position="691"/>
    </location>
</feature>
<dbReference type="GO" id="GO:0005886">
    <property type="term" value="C:plasma membrane"/>
    <property type="evidence" value="ECO:0007669"/>
    <property type="project" value="TreeGrafter"/>
</dbReference>
<comment type="subcellular location">
    <subcellularLocation>
        <location evidence="1">Endomembrane system</location>
        <topology evidence="1">Multi-pass membrane protein</topology>
    </subcellularLocation>
</comment>
<dbReference type="GO" id="GO:0012505">
    <property type="term" value="C:endomembrane system"/>
    <property type="evidence" value="ECO:0007669"/>
    <property type="project" value="UniProtKB-SubCell"/>
</dbReference>
<keyword evidence="13" id="KW-1185">Reference proteome</keyword>
<evidence type="ECO:0000259" key="12">
    <source>
        <dbReference type="Pfam" id="PF14703"/>
    </source>
</evidence>
<feature type="region of interest" description="Disordered" evidence="8">
    <location>
        <begin position="785"/>
        <end position="804"/>
    </location>
</feature>
<evidence type="ECO:0000256" key="8">
    <source>
        <dbReference type="SAM" id="MobiDB-lite"/>
    </source>
</evidence>
<feature type="transmembrane region" description="Helical" evidence="9">
    <location>
        <begin position="610"/>
        <end position="640"/>
    </location>
</feature>
<dbReference type="SUPFAM" id="SSF54928">
    <property type="entry name" value="RNA-binding domain, RBD"/>
    <property type="match status" value="1"/>
</dbReference>
<feature type="transmembrane region" description="Helical" evidence="9">
    <location>
        <begin position="49"/>
        <end position="71"/>
    </location>
</feature>
<evidence type="ECO:0000256" key="7">
    <source>
        <dbReference type="ARBA" id="ARBA00036634"/>
    </source>
</evidence>
<feature type="transmembrane region" description="Helical" evidence="9">
    <location>
        <begin position="145"/>
        <end position="165"/>
    </location>
</feature>
<dbReference type="Pfam" id="PF13967">
    <property type="entry name" value="RSN1_TM"/>
    <property type="match status" value="1"/>
</dbReference>
<evidence type="ECO:0000313" key="14">
    <source>
        <dbReference type="RefSeq" id="XP_015090303.1"/>
    </source>
</evidence>